<evidence type="ECO:0000259" key="3">
    <source>
        <dbReference type="Pfam" id="PF13778"/>
    </source>
</evidence>
<gene>
    <name evidence="4" type="ORF">SAMN04487991_0024</name>
</gene>
<protein>
    <recommendedName>
        <fullName evidence="3">DUF4174 domain-containing protein</fullName>
    </recommendedName>
</protein>
<dbReference type="RefSeq" id="WP_090055365.1">
    <property type="nucleotide sequence ID" value="NZ_FORH01000001.1"/>
</dbReference>
<reference evidence="5" key="1">
    <citation type="submission" date="2016-10" db="EMBL/GenBank/DDBJ databases">
        <authorList>
            <person name="Varghese N."/>
            <person name="Submissions S."/>
        </authorList>
    </citation>
    <scope>NUCLEOTIDE SEQUENCE [LARGE SCALE GENOMIC DNA]</scope>
    <source>
        <strain evidence="5">DSM 26471</strain>
    </source>
</reference>
<sequence length="155" mass="17361">MKQLYVAAFTALFLSPAAIAMAQDTAEPAPQEQLQDPAPLIAPAGETELVRFKWAARVILVFADSPLDPSFNEQVSLLESRPDPLLERDVVVLTDTDPEARSPIRTELRPRGFALVIVDKDGRTMLRKPDPWDVREITRAIDKTPLRQQEMESGR</sequence>
<accession>A0A1I3IIP2</accession>
<keyword evidence="1 2" id="KW-0732">Signal</keyword>
<organism evidence="4 5">
    <name type="scientific">Celeribacter neptunius</name>
    <dbReference type="NCBI Taxonomy" id="588602"/>
    <lineage>
        <taxon>Bacteria</taxon>
        <taxon>Pseudomonadati</taxon>
        <taxon>Pseudomonadota</taxon>
        <taxon>Alphaproteobacteria</taxon>
        <taxon>Rhodobacterales</taxon>
        <taxon>Roseobacteraceae</taxon>
        <taxon>Celeribacter</taxon>
    </lineage>
</organism>
<name>A0A1I3IIP2_9RHOB</name>
<dbReference type="STRING" id="588602.SAMN04487991_0024"/>
<dbReference type="OrthoDB" id="7362103at2"/>
<dbReference type="Pfam" id="PF13778">
    <property type="entry name" value="DUF4174"/>
    <property type="match status" value="1"/>
</dbReference>
<evidence type="ECO:0000313" key="5">
    <source>
        <dbReference type="Proteomes" id="UP000199630"/>
    </source>
</evidence>
<feature type="domain" description="DUF4174" evidence="3">
    <location>
        <begin position="49"/>
        <end position="150"/>
    </location>
</feature>
<dbReference type="AlphaFoldDB" id="A0A1I3IIP2"/>
<feature type="chain" id="PRO_5011693207" description="DUF4174 domain-containing protein" evidence="2">
    <location>
        <begin position="23"/>
        <end position="155"/>
    </location>
</feature>
<proteinExistence type="predicted"/>
<evidence type="ECO:0000313" key="4">
    <source>
        <dbReference type="EMBL" id="SFI47801.1"/>
    </source>
</evidence>
<dbReference type="InterPro" id="IPR025232">
    <property type="entry name" value="DUF4174"/>
</dbReference>
<evidence type="ECO:0000256" key="1">
    <source>
        <dbReference type="ARBA" id="ARBA00022729"/>
    </source>
</evidence>
<dbReference type="EMBL" id="FORH01000001">
    <property type="protein sequence ID" value="SFI47801.1"/>
    <property type="molecule type" value="Genomic_DNA"/>
</dbReference>
<feature type="signal peptide" evidence="2">
    <location>
        <begin position="1"/>
        <end position="22"/>
    </location>
</feature>
<evidence type="ECO:0000256" key="2">
    <source>
        <dbReference type="SAM" id="SignalP"/>
    </source>
</evidence>
<keyword evidence="5" id="KW-1185">Reference proteome</keyword>
<dbReference type="Proteomes" id="UP000199630">
    <property type="component" value="Unassembled WGS sequence"/>
</dbReference>